<gene>
    <name evidence="1" type="ORF">CEP54_014624</name>
</gene>
<dbReference type="AlphaFoldDB" id="A0A428NUU7"/>
<keyword evidence="2" id="KW-1185">Reference proteome</keyword>
<name>A0A428NUU7_9HYPO</name>
<accession>A0A428NUU7</accession>
<sequence length="164" mass="18250">MTADEAKEEIYRNGFHVIENPELGSEFEKMLKDEVKLDFSSDTGFNFCLQFVLLNPQVKDILNALAIDFDSRYILAYCGGIPADQRNYSLRAGGKRPDIIIVHAWARGSSPTYYDTHDKPTTKYVTDTKLLRVLGADLRHNGSVGKELGCHGGDQRLPLADGGL</sequence>
<reference evidence="1 2" key="1">
    <citation type="submission" date="2017-06" db="EMBL/GenBank/DDBJ databases">
        <title>Comparative genomic analysis of Ambrosia Fusariam Clade fungi.</title>
        <authorList>
            <person name="Stajich J.E."/>
            <person name="Carrillo J."/>
            <person name="Kijimoto T."/>
            <person name="Eskalen A."/>
            <person name="O'Donnell K."/>
            <person name="Kasson M."/>
        </authorList>
    </citation>
    <scope>NUCLEOTIDE SEQUENCE [LARGE SCALE GENOMIC DNA]</scope>
    <source>
        <strain evidence="1 2">NRRL62584</strain>
    </source>
</reference>
<dbReference type="Proteomes" id="UP000288168">
    <property type="component" value="Unassembled WGS sequence"/>
</dbReference>
<evidence type="ECO:0000313" key="2">
    <source>
        <dbReference type="Proteomes" id="UP000288168"/>
    </source>
</evidence>
<evidence type="ECO:0000313" key="1">
    <source>
        <dbReference type="EMBL" id="RSL44578.1"/>
    </source>
</evidence>
<dbReference type="OrthoDB" id="5068804at2759"/>
<proteinExistence type="predicted"/>
<organism evidence="1 2">
    <name type="scientific">Fusarium duplospermum</name>
    <dbReference type="NCBI Taxonomy" id="1325734"/>
    <lineage>
        <taxon>Eukaryota</taxon>
        <taxon>Fungi</taxon>
        <taxon>Dikarya</taxon>
        <taxon>Ascomycota</taxon>
        <taxon>Pezizomycotina</taxon>
        <taxon>Sordariomycetes</taxon>
        <taxon>Hypocreomycetidae</taxon>
        <taxon>Hypocreales</taxon>
        <taxon>Nectriaceae</taxon>
        <taxon>Fusarium</taxon>
        <taxon>Fusarium solani species complex</taxon>
    </lineage>
</organism>
<comment type="caution">
    <text evidence="1">The sequence shown here is derived from an EMBL/GenBank/DDBJ whole genome shotgun (WGS) entry which is preliminary data.</text>
</comment>
<protein>
    <submittedName>
        <fullName evidence="1">Uncharacterized protein</fullName>
    </submittedName>
</protein>
<dbReference type="EMBL" id="NKCI01000287">
    <property type="protein sequence ID" value="RSL44578.1"/>
    <property type="molecule type" value="Genomic_DNA"/>
</dbReference>